<dbReference type="InParanoid" id="A0A7R8URJ4"/>
<dbReference type="InterPro" id="IPR029044">
    <property type="entry name" value="Nucleotide-diphossugar_trans"/>
</dbReference>
<dbReference type="Proteomes" id="UP000594454">
    <property type="component" value="Chromosome 3"/>
</dbReference>
<evidence type="ECO:0000259" key="1">
    <source>
        <dbReference type="Pfam" id="PF00535"/>
    </source>
</evidence>
<evidence type="ECO:0000313" key="2">
    <source>
        <dbReference type="EMBL" id="CAD7085707.1"/>
    </source>
</evidence>
<proteinExistence type="predicted"/>
<evidence type="ECO:0000313" key="3">
    <source>
        <dbReference type="Proteomes" id="UP000594454"/>
    </source>
</evidence>
<dbReference type="Gene3D" id="3.90.550.10">
    <property type="entry name" value="Spore Coat Polysaccharide Biosynthesis Protein SpsA, Chain A"/>
    <property type="match status" value="1"/>
</dbReference>
<dbReference type="Pfam" id="PF00535">
    <property type="entry name" value="Glycos_transf_2"/>
    <property type="match status" value="1"/>
</dbReference>
<dbReference type="PANTHER" id="PTHR22916">
    <property type="entry name" value="GLYCOSYLTRANSFERASE"/>
    <property type="match status" value="1"/>
</dbReference>
<accession>A0A7R8URJ4</accession>
<dbReference type="OMA" id="GWPEDYD"/>
<dbReference type="PANTHER" id="PTHR22916:SF3">
    <property type="entry name" value="UDP-GLCNAC:BETAGAL BETA-1,3-N-ACETYLGLUCOSAMINYLTRANSFERASE-LIKE PROTEIN 1"/>
    <property type="match status" value="1"/>
</dbReference>
<dbReference type="InterPro" id="IPR001173">
    <property type="entry name" value="Glyco_trans_2-like"/>
</dbReference>
<dbReference type="OrthoDB" id="206708at2759"/>
<organism evidence="2 3">
    <name type="scientific">Hermetia illucens</name>
    <name type="common">Black soldier fly</name>
    <dbReference type="NCBI Taxonomy" id="343691"/>
    <lineage>
        <taxon>Eukaryota</taxon>
        <taxon>Metazoa</taxon>
        <taxon>Ecdysozoa</taxon>
        <taxon>Arthropoda</taxon>
        <taxon>Hexapoda</taxon>
        <taxon>Insecta</taxon>
        <taxon>Pterygota</taxon>
        <taxon>Neoptera</taxon>
        <taxon>Endopterygota</taxon>
        <taxon>Diptera</taxon>
        <taxon>Brachycera</taxon>
        <taxon>Stratiomyomorpha</taxon>
        <taxon>Stratiomyidae</taxon>
        <taxon>Hermetiinae</taxon>
        <taxon>Hermetia</taxon>
    </lineage>
</organism>
<protein>
    <recommendedName>
        <fullName evidence="1">Glycosyltransferase 2-like domain-containing protein</fullName>
    </recommendedName>
</protein>
<reference evidence="2 3" key="1">
    <citation type="submission" date="2020-11" db="EMBL/GenBank/DDBJ databases">
        <authorList>
            <person name="Wallbank WR R."/>
            <person name="Pardo Diaz C."/>
            <person name="Kozak K."/>
            <person name="Martin S."/>
            <person name="Jiggins C."/>
            <person name="Moest M."/>
            <person name="Warren A I."/>
            <person name="Generalovic N T."/>
            <person name="Byers J.R.P. K."/>
            <person name="Montejo-Kovacevich G."/>
            <person name="Yen C E."/>
        </authorList>
    </citation>
    <scope>NUCLEOTIDE SEQUENCE [LARGE SCALE GENOMIC DNA]</scope>
</reference>
<dbReference type="GO" id="GO:0016758">
    <property type="term" value="F:hexosyltransferase activity"/>
    <property type="evidence" value="ECO:0007669"/>
    <property type="project" value="UniProtKB-ARBA"/>
</dbReference>
<name>A0A7R8URJ4_HERIL</name>
<dbReference type="AlphaFoldDB" id="A0A7R8URJ4"/>
<dbReference type="SUPFAM" id="SSF53448">
    <property type="entry name" value="Nucleotide-diphospho-sugar transferases"/>
    <property type="match status" value="1"/>
</dbReference>
<sequence length="352" mass="40747">MAEIVSVIITALNGAKWIDTCFKSILCQTAGSDKTLQIEVCVFDDASTDNTRELLQRWKTILERSGMWMKIVGGNSDQPKGVGYGRNYAIKYATGSYLCFQDIDDEMLPDRISKQYQMAKNNQDAIIGSKFIRTPPNSTCRFTRWANELDPGKLDIQIYTTNGPTVIMPTWFCHRKVFDRVGAFCEDGKGTPEDLIFFYKHLDFGGRILRVDEVLLNYAYHENATTFSISKEIIWKIRLERLIQKILRTDLWKHGFTIWNAGKQGRRFFRDLPDDCKSFVRAFCDVDENKINTNYEYFDEVKRKVLYTVPIIHFKTAEKPIVVCMKLDLTNGVFEENLKSMNLIEGLDYVIF</sequence>
<keyword evidence="3" id="KW-1185">Reference proteome</keyword>
<gene>
    <name evidence="2" type="ORF">HERILL_LOCUS8531</name>
</gene>
<dbReference type="EMBL" id="LR899011">
    <property type="protein sequence ID" value="CAD7085707.1"/>
    <property type="molecule type" value="Genomic_DNA"/>
</dbReference>
<feature type="domain" description="Glycosyltransferase 2-like" evidence="1">
    <location>
        <begin position="6"/>
        <end position="181"/>
    </location>
</feature>